<gene>
    <name evidence="1" type="ORF">FL82_18229</name>
</gene>
<comment type="caution">
    <text evidence="1">The sequence shown here is derived from an EMBL/GenBank/DDBJ whole genome shotgun (WGS) entry which is preliminary data.</text>
</comment>
<dbReference type="OrthoDB" id="9049620at2759"/>
<dbReference type="InterPro" id="IPR018957">
    <property type="entry name" value="Znf_C3HC4_RING-type"/>
</dbReference>
<evidence type="ECO:0000313" key="2">
    <source>
        <dbReference type="Proteomes" id="UP000216624"/>
    </source>
</evidence>
<proteinExistence type="predicted"/>
<accession>A0A260Z136</accession>
<dbReference type="InterPro" id="IPR013083">
    <property type="entry name" value="Znf_RING/FYVE/PHD"/>
</dbReference>
<dbReference type="GO" id="GO:0008270">
    <property type="term" value="F:zinc ion binding"/>
    <property type="evidence" value="ECO:0007669"/>
    <property type="project" value="UniProtKB-KW"/>
</dbReference>
<keyword evidence="2" id="KW-1185">Reference proteome</keyword>
<dbReference type="SUPFAM" id="SSF57850">
    <property type="entry name" value="RING/U-box"/>
    <property type="match status" value="1"/>
</dbReference>
<evidence type="ECO:0000313" key="1">
    <source>
        <dbReference type="EMBL" id="OZF79381.1"/>
    </source>
</evidence>
<sequence length="186" mass="21365">MFVVCENPKLLLWTSVPEKILGCEQAEVRELVARNENCPICPDRCNHPIIANCGHQYCQSCFYDLYIFTGKVQMYPIVPCSLCLRKIYFVTADQPIKNCRRCHLRDEIVELHNVMVAYVRKTESSIFKVKTFSVSIENHTAGNRSGIGKKLGSIFWWAVWWKVSSGQDILSAVLQFPTNSHNLYSK</sequence>
<dbReference type="Pfam" id="PF00097">
    <property type="entry name" value="zf-C3HC4"/>
    <property type="match status" value="1"/>
</dbReference>
<dbReference type="InterPro" id="IPR001841">
    <property type="entry name" value="Znf_RING"/>
</dbReference>
<organism evidence="1 2">
    <name type="scientific">Caenorhabditis remanei</name>
    <name type="common">Caenorhabditis vulgaris</name>
    <dbReference type="NCBI Taxonomy" id="31234"/>
    <lineage>
        <taxon>Eukaryota</taxon>
        <taxon>Metazoa</taxon>
        <taxon>Ecdysozoa</taxon>
        <taxon>Nematoda</taxon>
        <taxon>Chromadorea</taxon>
        <taxon>Rhabditida</taxon>
        <taxon>Rhabditina</taxon>
        <taxon>Rhabditomorpha</taxon>
        <taxon>Rhabditoidea</taxon>
        <taxon>Rhabditidae</taxon>
        <taxon>Peloderinae</taxon>
        <taxon>Caenorhabditis</taxon>
    </lineage>
</organism>
<feature type="non-terminal residue" evidence="1">
    <location>
        <position position="1"/>
    </location>
</feature>
<name>A0A260Z136_CAERE</name>
<protein>
    <submittedName>
        <fullName evidence="1">Uncharacterized protein</fullName>
    </submittedName>
</protein>
<reference evidence="1" key="1">
    <citation type="submission" date="2017-08" db="EMBL/GenBank/DDBJ databases">
        <authorList>
            <person name="de Groot N.N."/>
        </authorList>
    </citation>
    <scope>NUCLEOTIDE SEQUENCE [LARGE SCALE GENOMIC DNA]</scope>
    <source>
        <strain evidence="1">PX439</strain>
    </source>
</reference>
<dbReference type="Gene3D" id="3.30.40.10">
    <property type="entry name" value="Zinc/RING finger domain, C3HC4 (zinc finger)"/>
    <property type="match status" value="1"/>
</dbReference>
<dbReference type="Proteomes" id="UP000216624">
    <property type="component" value="Unassembled WGS sequence"/>
</dbReference>
<dbReference type="EMBL" id="NMWX01000488">
    <property type="protein sequence ID" value="OZF79381.1"/>
    <property type="molecule type" value="Genomic_DNA"/>
</dbReference>
<dbReference type="HOGENOM" id="CLU_1455726_0_0_1"/>
<dbReference type="PROSITE" id="PS50089">
    <property type="entry name" value="ZF_RING_2"/>
    <property type="match status" value="1"/>
</dbReference>